<evidence type="ECO:0000256" key="7">
    <source>
        <dbReference type="ARBA" id="ARBA00023136"/>
    </source>
</evidence>
<dbReference type="OrthoDB" id="2663238at2"/>
<dbReference type="EMBL" id="FNPI01000001">
    <property type="protein sequence ID" value="SDY09388.1"/>
    <property type="molecule type" value="Genomic_DNA"/>
</dbReference>
<evidence type="ECO:0000256" key="6">
    <source>
        <dbReference type="ARBA" id="ARBA00022989"/>
    </source>
</evidence>
<feature type="transmembrane region" description="Helical" evidence="8">
    <location>
        <begin position="327"/>
        <end position="345"/>
    </location>
</feature>
<keyword evidence="6 8" id="KW-1133">Transmembrane helix</keyword>
<evidence type="ECO:0000256" key="8">
    <source>
        <dbReference type="SAM" id="Phobius"/>
    </source>
</evidence>
<comment type="subcellular location">
    <subcellularLocation>
        <location evidence="1">Membrane</location>
        <topology evidence="1">Multi-pass membrane protein</topology>
    </subcellularLocation>
</comment>
<dbReference type="PANTHER" id="PTHR34975:SF2">
    <property type="entry name" value="SPORE GERMINATION PROTEIN A2"/>
    <property type="match status" value="1"/>
</dbReference>
<organism evidence="9 10">
    <name type="scientific">Evansella caseinilytica</name>
    <dbReference type="NCBI Taxonomy" id="1503961"/>
    <lineage>
        <taxon>Bacteria</taxon>
        <taxon>Bacillati</taxon>
        <taxon>Bacillota</taxon>
        <taxon>Bacilli</taxon>
        <taxon>Bacillales</taxon>
        <taxon>Bacillaceae</taxon>
        <taxon>Evansella</taxon>
    </lineage>
</organism>
<gene>
    <name evidence="9" type="ORF">SAMN05421736_101350</name>
</gene>
<keyword evidence="5 8" id="KW-0812">Transmembrane</keyword>
<dbReference type="GO" id="GO:0016020">
    <property type="term" value="C:membrane"/>
    <property type="evidence" value="ECO:0007669"/>
    <property type="project" value="UniProtKB-SubCell"/>
</dbReference>
<dbReference type="Pfam" id="PF03845">
    <property type="entry name" value="Spore_permease"/>
    <property type="match status" value="1"/>
</dbReference>
<evidence type="ECO:0000256" key="5">
    <source>
        <dbReference type="ARBA" id="ARBA00022692"/>
    </source>
</evidence>
<feature type="transmembrane region" description="Helical" evidence="8">
    <location>
        <begin position="351"/>
        <end position="373"/>
    </location>
</feature>
<feature type="transmembrane region" description="Helical" evidence="8">
    <location>
        <begin position="202"/>
        <end position="224"/>
    </location>
</feature>
<evidence type="ECO:0000256" key="2">
    <source>
        <dbReference type="ARBA" id="ARBA00007998"/>
    </source>
</evidence>
<feature type="transmembrane region" description="Helical" evidence="8">
    <location>
        <begin position="236"/>
        <end position="259"/>
    </location>
</feature>
<evidence type="ECO:0000256" key="4">
    <source>
        <dbReference type="ARBA" id="ARBA00022544"/>
    </source>
</evidence>
<feature type="transmembrane region" description="Helical" evidence="8">
    <location>
        <begin position="289"/>
        <end position="315"/>
    </location>
</feature>
<dbReference type="AlphaFoldDB" id="A0A1H3H3A3"/>
<name>A0A1H3H3A3_9BACI</name>
<dbReference type="STRING" id="1503961.SAMN05421736_101350"/>
<feature type="transmembrane region" description="Helical" evidence="8">
    <location>
        <begin position="60"/>
        <end position="80"/>
    </location>
</feature>
<feature type="transmembrane region" description="Helical" evidence="8">
    <location>
        <begin position="164"/>
        <end position="182"/>
    </location>
</feature>
<proteinExistence type="inferred from homology"/>
<evidence type="ECO:0000313" key="9">
    <source>
        <dbReference type="EMBL" id="SDY09388.1"/>
    </source>
</evidence>
<keyword evidence="7 8" id="KW-0472">Membrane</keyword>
<evidence type="ECO:0000256" key="3">
    <source>
        <dbReference type="ARBA" id="ARBA00022448"/>
    </source>
</evidence>
<reference evidence="10" key="1">
    <citation type="submission" date="2016-10" db="EMBL/GenBank/DDBJ databases">
        <authorList>
            <person name="Varghese N."/>
            <person name="Submissions S."/>
        </authorList>
    </citation>
    <scope>NUCLEOTIDE SEQUENCE [LARGE SCALE GENOMIC DNA]</scope>
    <source>
        <strain evidence="10">SP</strain>
    </source>
</reference>
<feature type="transmembrane region" description="Helical" evidence="8">
    <location>
        <begin position="100"/>
        <end position="120"/>
    </location>
</feature>
<dbReference type="GO" id="GO:0009847">
    <property type="term" value="P:spore germination"/>
    <property type="evidence" value="ECO:0007669"/>
    <property type="project" value="InterPro"/>
</dbReference>
<keyword evidence="3" id="KW-0813">Transport</keyword>
<evidence type="ECO:0000313" key="10">
    <source>
        <dbReference type="Proteomes" id="UP000198935"/>
    </source>
</evidence>
<dbReference type="Proteomes" id="UP000198935">
    <property type="component" value="Unassembled WGS sequence"/>
</dbReference>
<protein>
    <submittedName>
        <fullName evidence="9">Spore germination protein KB</fullName>
    </submittedName>
</protein>
<comment type="similarity">
    <text evidence="2">Belongs to the amino acid-polyamine-organocation (APC) superfamily. Spore germination protein (SGP) (TC 2.A.3.9) family.</text>
</comment>
<accession>A0A1H3H3A3</accession>
<keyword evidence="4" id="KW-0309">Germination</keyword>
<dbReference type="NCBIfam" id="TIGR00912">
    <property type="entry name" value="2A0309"/>
    <property type="match status" value="1"/>
</dbReference>
<keyword evidence="10" id="KW-1185">Reference proteome</keyword>
<evidence type="ECO:0000256" key="1">
    <source>
        <dbReference type="ARBA" id="ARBA00004141"/>
    </source>
</evidence>
<sequence length="390" mass="44864">MSELLLFHCFTNIYIKTVMIVRNQEKISQTQLMMTTFMYSFGSHGFIETPIISIGNYSSWIIMIIANLLAMLLVLAAVTVTLKFPHRSFLDGGGMVVGKWLHVCTLLYMLFFFFHLGAQILRQFIDYMTQTYFPKTPDEALLFLFTFVVIVAVRYGVESIVRFAQMLFFLVMIAGFTIPIFLLKDIDSDMAIAFVNRFELPVIWEGVIYIIPWYADTVIFIFVMHLLSDQPKTTKSIVTGTALMTLMYVPTLMMTIFMFGPHFAADLTGSGSELIRQINYVNFIENIDLVYISVWMTGIFVKISICLFVSCIIVAKLLRVADYRRHVNALGLCLIGLSIHMSENFAEMNEFFMRSWAGFAWTVILLPVLYWLIAKIRRSGEQKTEKRESL</sequence>
<dbReference type="InterPro" id="IPR004761">
    <property type="entry name" value="Spore_GerAB"/>
</dbReference>
<dbReference type="PANTHER" id="PTHR34975">
    <property type="entry name" value="SPORE GERMINATION PROTEIN A2"/>
    <property type="match status" value="1"/>
</dbReference>
<feature type="transmembrane region" description="Helical" evidence="8">
    <location>
        <begin position="140"/>
        <end position="157"/>
    </location>
</feature>